<proteinExistence type="predicted"/>
<accession>A0A7G1P2F0</accession>
<gene>
    <name evidence="1" type="ORF">GCM10017557_28250</name>
</gene>
<name>A0A7G1P2F0_9ACTN</name>
<dbReference type="RefSeq" id="WP_055516708.1">
    <property type="nucleotide sequence ID" value="NZ_AP023440.1"/>
</dbReference>
<dbReference type="PANTHER" id="PTHR40630">
    <property type="entry name" value="POSSIBLE DNA-BINDING PROTEIN"/>
    <property type="match status" value="1"/>
</dbReference>
<dbReference type="OrthoDB" id="513524at2"/>
<keyword evidence="2" id="KW-1185">Reference proteome</keyword>
<evidence type="ECO:0008006" key="3">
    <source>
        <dbReference type="Google" id="ProtNLM"/>
    </source>
</evidence>
<dbReference type="KEGG" id="sgm:GCM10017557_28250"/>
<sequence length="126" mass="14266">MADIPEAELDDLWNEFHAVVNMTSRELSDWLMTRSAGEQTEEMPDQSGTKNGRRVLEILGKRRTDLTADDIRVMRKVIDVVTTERGVDMEPTAGEAHWRHRLMTLGHDPLKPLASDAGGTRAQQQR</sequence>
<dbReference type="PANTHER" id="PTHR40630:SF1">
    <property type="entry name" value="DNA-BINDING PROTEIN"/>
    <property type="match status" value="1"/>
</dbReference>
<dbReference type="Pfam" id="PF11338">
    <property type="entry name" value="DUF3140"/>
    <property type="match status" value="1"/>
</dbReference>
<dbReference type="Proteomes" id="UP000516444">
    <property type="component" value="Chromosome"/>
</dbReference>
<reference evidence="1 2" key="1">
    <citation type="journal article" date="2014" name="Int. J. Syst. Evol. Microbiol.">
        <title>Complete genome sequence of Corynebacterium casei LMG S-19264T (=DSM 44701T), isolated from a smear-ripened cheese.</title>
        <authorList>
            <consortium name="US DOE Joint Genome Institute (JGI-PGF)"/>
            <person name="Walter F."/>
            <person name="Albersmeier A."/>
            <person name="Kalinowski J."/>
            <person name="Ruckert C."/>
        </authorList>
    </citation>
    <scope>NUCLEOTIDE SEQUENCE [LARGE SCALE GENOMIC DNA]</scope>
    <source>
        <strain evidence="1 2">JCM 4677</strain>
    </source>
</reference>
<protein>
    <recommendedName>
        <fullName evidence="3">DUF3140 domain-containing protein</fullName>
    </recommendedName>
</protein>
<dbReference type="AlphaFoldDB" id="A0A7G1P2F0"/>
<evidence type="ECO:0000313" key="2">
    <source>
        <dbReference type="Proteomes" id="UP000516444"/>
    </source>
</evidence>
<organism evidence="1 2">
    <name type="scientific">Streptomyces aurantiacus</name>
    <dbReference type="NCBI Taxonomy" id="47760"/>
    <lineage>
        <taxon>Bacteria</taxon>
        <taxon>Bacillati</taxon>
        <taxon>Actinomycetota</taxon>
        <taxon>Actinomycetes</taxon>
        <taxon>Kitasatosporales</taxon>
        <taxon>Streptomycetaceae</taxon>
        <taxon>Streptomyces</taxon>
        <taxon>Streptomyces aurantiacus group</taxon>
    </lineage>
</organism>
<evidence type="ECO:0000313" key="1">
    <source>
        <dbReference type="EMBL" id="BCL27966.1"/>
    </source>
</evidence>
<dbReference type="EMBL" id="AP023440">
    <property type="protein sequence ID" value="BCL27966.1"/>
    <property type="molecule type" value="Genomic_DNA"/>
</dbReference>
<dbReference type="InterPro" id="IPR021487">
    <property type="entry name" value="DUF3140"/>
</dbReference>